<protein>
    <submittedName>
        <fullName evidence="1">Uncharacterized protein</fullName>
    </submittedName>
</protein>
<comment type="caution">
    <text evidence="1">The sequence shown here is derived from an EMBL/GenBank/DDBJ whole genome shotgun (WGS) entry which is preliminary data.</text>
</comment>
<proteinExistence type="predicted"/>
<reference evidence="1" key="1">
    <citation type="submission" date="2023-10" db="EMBL/GenBank/DDBJ databases">
        <authorList>
            <person name="Rodriguez Cubillos JULIANA M."/>
            <person name="De Vega J."/>
        </authorList>
    </citation>
    <scope>NUCLEOTIDE SEQUENCE</scope>
</reference>
<dbReference type="Proteomes" id="UP001177021">
    <property type="component" value="Unassembled WGS sequence"/>
</dbReference>
<evidence type="ECO:0000313" key="2">
    <source>
        <dbReference type="Proteomes" id="UP001177021"/>
    </source>
</evidence>
<gene>
    <name evidence="1" type="ORF">MILVUS5_LOCUS10326</name>
</gene>
<dbReference type="EMBL" id="CASHSV030000024">
    <property type="protein sequence ID" value="CAJ2640480.1"/>
    <property type="molecule type" value="Genomic_DNA"/>
</dbReference>
<organism evidence="1 2">
    <name type="scientific">Trifolium pratense</name>
    <name type="common">Red clover</name>
    <dbReference type="NCBI Taxonomy" id="57577"/>
    <lineage>
        <taxon>Eukaryota</taxon>
        <taxon>Viridiplantae</taxon>
        <taxon>Streptophyta</taxon>
        <taxon>Embryophyta</taxon>
        <taxon>Tracheophyta</taxon>
        <taxon>Spermatophyta</taxon>
        <taxon>Magnoliopsida</taxon>
        <taxon>eudicotyledons</taxon>
        <taxon>Gunneridae</taxon>
        <taxon>Pentapetalae</taxon>
        <taxon>rosids</taxon>
        <taxon>fabids</taxon>
        <taxon>Fabales</taxon>
        <taxon>Fabaceae</taxon>
        <taxon>Papilionoideae</taxon>
        <taxon>50 kb inversion clade</taxon>
        <taxon>NPAAA clade</taxon>
        <taxon>Hologalegina</taxon>
        <taxon>IRL clade</taxon>
        <taxon>Trifolieae</taxon>
        <taxon>Trifolium</taxon>
    </lineage>
</organism>
<name>A0ACB0J7E8_TRIPR</name>
<sequence length="2022" mass="228341">MASFLTDLVKPYVEKLINGAITESSYICCFTCIAKDFEDEKTRFEVERTTFNQRVDEATRRGENVQANALLWKKEAEELIQEDTKTKQNIFFGFCCDCIWRYRRGKELANKKEQIKILIKTGKELAIGLPAHLPDVERYSSQHYIPFESRESKYKELLDALNDDKNYIVGLQGMGGTGKTTLAKEVGKELKRSNQFTHVIDTTVSFSPDIKKIQDDIAGPLGLNFDDCNESDRPKKLWRRLTNDEKILLILDDVWGDIDFNDIGIPHIDNHKGCRVFVTTRYLWVCNRLGCSKTIQLDLLSEEDTWIMFQRHAGLSEISTKNLLDKGRKIANECKRLPVAIAAIASSLKGEQRQEEWDVALNSLQKHMAIGGVESVDNDLVDTYKCLKFSYDYLKDEKAKKLFLLCSVFPEDEEIPTNILTRLGIGVGLFEGGYDKYNNARNLLVVAKNKLLDSCLLLKTDEGDVKMHDLVREVAQWIANKEILAVNFSNKNQKSLVGRNNIKYLLFDGSPNDLCPTMFDGSKLEILILSMVTGCFVDSFFENIAGLRVLILILTGEEITISLPRSIRSLTNIRSLLVKCADLGDISVLGNLQSLQTLDLIFCMIDELPQEISNLKGLRLLNLELCSIENNNPFEVIQRCQSLEELYFSSSFNDFCQEITLPTSTLERYHLIDTISDSSLSKCVSLYNDYLSEETFKHVMQTAEHLKLKRIKKGWRNIMPEIVPIDQGMNDLIKLHLSDDSQLQFLVDTKHTGSQVPNVFSKLVVLKLNEMENLEELCNGPISFDSMNNLEKLTIRLCGNLRSLFKGNLNLCNLKTVKIERCSTLVSVFHLSTSGSLPLLEELVISECHNLENIFTYERRVDDSVEEILVPKLKVVKINHCDKLTYIFEQEVKLDSLIELELKCVSNFIGIFPESYHSIERSSNSISKPQTELQVKPLKSNIIFSWSPICCCRYKLKGSTSTKVPLVSENQPQACSISTETSSYCPNIWERARCLSRLSHIMCNIKEIILEKVSKIKSVSIATKMLSLESLRIYDCDELEHIVVDAGDGSGGNKLGNVFPKLKDLYVFSCEKLKYIFGHINASDDQNSNEIQLHLPALKTLKFRRLSRLMGMSPKQYHITFLGLKELDLKGCSQVDVKSIVDSTFPTSISRYHDSTTIKQFNGNMEHFLALESLKVDDSNVESILCLNDESEREIDLGLQEIILKNLPMMLSIFVGLKNVFALKNLKRITVFRCEKLEIVFSTSVLRCLSKLSHLTIEECNELKHIIEDDIENAMSSKTCFPVLKSLTIVKCNKLKSVFPISMKKELPELKAMLIEECNELKHIIEDDIENAMSSKTCFPVLKSLAVVKCNKLKSVFPISVKKELPELKIMMIVEADELEEIFKSVGDEDHKVVIPNLKVVAFLNLPSICHDQGIQFQAVANRFVQNCKKLSLRTSLKSGTNIFDYLIEQAYGIDNDVHEDLRDLFRQLEKISKDCAAEIEVQVTPEHMLTSSQKEINRTPEAEHGFNENVPNLEIPTNSKELTSEESRSQHLLGEIDTTIKLSQGDFLEGSMSTISETRNVPPIHLVDLKQKGTIQVSVEEGTASTSYANTITSSTHLESEYGDGQIAIPLSVSTTKCLNIEDVNLGDSHKTTQTNNQVSLNDDAVMQVSLTIQQQFPKDDEIIVSGEIDATIKSSQLEGYTSEKTEAATMSTISEPKNEPDSIKISVEDGTTPANAKTITSSQEQNVDVRDFQETKTKTNNDQVSLNGEAFMRVSSIIEEQFSKDDPSPSNRLPLPFSFETLSMPVEGNPSKKVEDSPAPMSIAIPEPLTIKDADVKESQETIMTNNNHQVQGNPSQIMENSSSIVIWELEQLVSKNCLDYENLSLLTDFLVKHPSVLLRDTSLGNKYKGYAYICLAELLQFLQTHSVLDVLGSSHSKFVELLQEVRSFGFDKDWLDSVERRALFSDIQVSQDALQKLLESKQQVSKEVEVLRMKIDIFNQHVEDLKHQLTSSEAVLESIIQQEAQILETKAALSAPLGY</sequence>
<accession>A0ACB0J7E8</accession>
<keyword evidence="2" id="KW-1185">Reference proteome</keyword>
<evidence type="ECO:0000313" key="1">
    <source>
        <dbReference type="EMBL" id="CAJ2640480.1"/>
    </source>
</evidence>